<evidence type="ECO:0000259" key="5">
    <source>
        <dbReference type="PROSITE" id="PS51063"/>
    </source>
</evidence>
<dbReference type="PANTHER" id="PTHR24567:SF68">
    <property type="entry name" value="DNA-BINDING TRANSCRIPTIONAL DUAL REGULATOR CRP"/>
    <property type="match status" value="1"/>
</dbReference>
<dbReference type="EMBL" id="QWGA01000002">
    <property type="protein sequence ID" value="RIJ33223.1"/>
    <property type="molecule type" value="Genomic_DNA"/>
</dbReference>
<dbReference type="GO" id="GO:0003677">
    <property type="term" value="F:DNA binding"/>
    <property type="evidence" value="ECO:0007669"/>
    <property type="project" value="UniProtKB-KW"/>
</dbReference>
<keyword evidence="2" id="KW-0238">DNA-binding</keyword>
<dbReference type="PROSITE" id="PS51063">
    <property type="entry name" value="HTH_CRP_2"/>
    <property type="match status" value="1"/>
</dbReference>
<proteinExistence type="predicted"/>
<evidence type="ECO:0000256" key="2">
    <source>
        <dbReference type="ARBA" id="ARBA00023125"/>
    </source>
</evidence>
<dbReference type="Gene3D" id="2.60.120.10">
    <property type="entry name" value="Jelly Rolls"/>
    <property type="match status" value="1"/>
</dbReference>
<dbReference type="PANTHER" id="PTHR24567">
    <property type="entry name" value="CRP FAMILY TRANSCRIPTIONAL REGULATORY PROTEIN"/>
    <property type="match status" value="1"/>
</dbReference>
<dbReference type="SUPFAM" id="SSF51206">
    <property type="entry name" value="cAMP-binding domain-like"/>
    <property type="match status" value="1"/>
</dbReference>
<dbReference type="GO" id="GO:0005829">
    <property type="term" value="C:cytosol"/>
    <property type="evidence" value="ECO:0007669"/>
    <property type="project" value="TreeGrafter"/>
</dbReference>
<comment type="caution">
    <text evidence="6">The sequence shown here is derived from an EMBL/GenBank/DDBJ whole genome shotgun (WGS) entry which is preliminary data.</text>
</comment>
<dbReference type="GO" id="GO:0003700">
    <property type="term" value="F:DNA-binding transcription factor activity"/>
    <property type="evidence" value="ECO:0007669"/>
    <property type="project" value="TreeGrafter"/>
</dbReference>
<dbReference type="PRINTS" id="PR00034">
    <property type="entry name" value="HTHCRP"/>
</dbReference>
<dbReference type="InterPro" id="IPR014710">
    <property type="entry name" value="RmlC-like_jellyroll"/>
</dbReference>
<keyword evidence="1" id="KW-0805">Transcription regulation</keyword>
<evidence type="ECO:0000256" key="3">
    <source>
        <dbReference type="ARBA" id="ARBA00023163"/>
    </source>
</evidence>
<dbReference type="SMART" id="SM00419">
    <property type="entry name" value="HTH_CRP"/>
    <property type="match status" value="1"/>
</dbReference>
<dbReference type="SUPFAM" id="SSF46785">
    <property type="entry name" value="Winged helix' DNA-binding domain"/>
    <property type="match status" value="1"/>
</dbReference>
<reference evidence="6 7" key="1">
    <citation type="submission" date="2018-08" db="EMBL/GenBank/DDBJ databases">
        <title>Henriciella mobilis sp. nov., isolated from seawater.</title>
        <authorList>
            <person name="Cheng H."/>
            <person name="Wu Y.-H."/>
            <person name="Xu X.-W."/>
            <person name="Guo L.-L."/>
        </authorList>
    </citation>
    <scope>NUCLEOTIDE SEQUENCE [LARGE SCALE GENOMIC DNA]</scope>
    <source>
        <strain evidence="6 7">CCUG67844</strain>
    </source>
</reference>
<dbReference type="OrthoDB" id="7584044at2"/>
<organism evidence="6 7">
    <name type="scientific">Henriciella algicola</name>
    <dbReference type="NCBI Taxonomy" id="1608422"/>
    <lineage>
        <taxon>Bacteria</taxon>
        <taxon>Pseudomonadati</taxon>
        <taxon>Pseudomonadota</taxon>
        <taxon>Alphaproteobacteria</taxon>
        <taxon>Hyphomonadales</taxon>
        <taxon>Hyphomonadaceae</taxon>
        <taxon>Henriciella</taxon>
    </lineage>
</organism>
<evidence type="ECO:0000256" key="1">
    <source>
        <dbReference type="ARBA" id="ARBA00023015"/>
    </source>
</evidence>
<feature type="domain" description="HTH crp-type" evidence="5">
    <location>
        <begin position="144"/>
        <end position="219"/>
    </location>
</feature>
<dbReference type="CDD" id="cd00092">
    <property type="entry name" value="HTH_CRP"/>
    <property type="match status" value="1"/>
</dbReference>
<dbReference type="InterPro" id="IPR036390">
    <property type="entry name" value="WH_DNA-bd_sf"/>
</dbReference>
<dbReference type="InterPro" id="IPR050397">
    <property type="entry name" value="Env_Response_Regulators"/>
</dbReference>
<sequence>MSVFKKRLGQYVSLGEDDWLPFDELDHHEQVYLAGDDIVQAGDEIRQVFIVMEGWAIRYRLLEDGRRQIVNFMLPGDVFDLQSLADLKADHSLTAITECKVLVISSSVFVNMLQTSASLASAFWWSAVQEESILREQIVRIGRRSARERIGHLLLELHRRFVGATGMEVERLTVPLTRADIADALGLTPVHVSRTMSAMRRADLITEGRGGEITIVDRAKLARLSHFDTDYLHLKKLHITSGRPVRDAGEAQRGLAD</sequence>
<dbReference type="Pfam" id="PF13545">
    <property type="entry name" value="HTH_Crp_2"/>
    <property type="match status" value="1"/>
</dbReference>
<dbReference type="SMART" id="SM00100">
    <property type="entry name" value="cNMP"/>
    <property type="match status" value="1"/>
</dbReference>
<dbReference type="Gene3D" id="1.10.10.10">
    <property type="entry name" value="Winged helix-like DNA-binding domain superfamily/Winged helix DNA-binding domain"/>
    <property type="match status" value="1"/>
</dbReference>
<accession>A0A399RSC5</accession>
<keyword evidence="3" id="KW-0804">Transcription</keyword>
<name>A0A399RSC5_9PROT</name>
<dbReference type="AlphaFoldDB" id="A0A399RSC5"/>
<keyword evidence="7" id="KW-1185">Reference proteome</keyword>
<dbReference type="InterPro" id="IPR018490">
    <property type="entry name" value="cNMP-bd_dom_sf"/>
</dbReference>
<dbReference type="InterPro" id="IPR036388">
    <property type="entry name" value="WH-like_DNA-bd_sf"/>
</dbReference>
<evidence type="ECO:0000313" key="6">
    <source>
        <dbReference type="EMBL" id="RIJ33223.1"/>
    </source>
</evidence>
<dbReference type="InterPro" id="IPR012318">
    <property type="entry name" value="HTH_CRP"/>
</dbReference>
<dbReference type="InterPro" id="IPR000595">
    <property type="entry name" value="cNMP-bd_dom"/>
</dbReference>
<dbReference type="Proteomes" id="UP000265845">
    <property type="component" value="Unassembled WGS sequence"/>
</dbReference>
<dbReference type="Pfam" id="PF00027">
    <property type="entry name" value="cNMP_binding"/>
    <property type="match status" value="1"/>
</dbReference>
<evidence type="ECO:0000259" key="4">
    <source>
        <dbReference type="PROSITE" id="PS50042"/>
    </source>
</evidence>
<dbReference type="CDD" id="cd00038">
    <property type="entry name" value="CAP_ED"/>
    <property type="match status" value="1"/>
</dbReference>
<protein>
    <submittedName>
        <fullName evidence="6">Crp/Fnr family transcriptional regulator</fullName>
    </submittedName>
</protein>
<dbReference type="RefSeq" id="WP_119452251.1">
    <property type="nucleotide sequence ID" value="NZ_QWGA01000002.1"/>
</dbReference>
<dbReference type="PROSITE" id="PS50042">
    <property type="entry name" value="CNMP_BINDING_3"/>
    <property type="match status" value="1"/>
</dbReference>
<feature type="domain" description="Cyclic nucleotide-binding" evidence="4">
    <location>
        <begin position="32"/>
        <end position="113"/>
    </location>
</feature>
<gene>
    <name evidence="6" type="ORF">D1222_00250</name>
</gene>
<evidence type="ECO:0000313" key="7">
    <source>
        <dbReference type="Proteomes" id="UP000265845"/>
    </source>
</evidence>